<dbReference type="AlphaFoldDB" id="A0A3G8YAE2"/>
<protein>
    <submittedName>
        <fullName evidence="3">DUF4900 domain-containing protein</fullName>
    </submittedName>
</protein>
<evidence type="ECO:0000313" key="4">
    <source>
        <dbReference type="Proteomes" id="UP000276417"/>
    </source>
</evidence>
<dbReference type="EMBL" id="CP034183">
    <property type="protein sequence ID" value="AZI42339.1"/>
    <property type="molecule type" value="Genomic_DNA"/>
</dbReference>
<feature type="region of interest" description="Disordered" evidence="1">
    <location>
        <begin position="584"/>
        <end position="605"/>
    </location>
</feature>
<organism evidence="3 4">
    <name type="scientific">Deinococcus psychrotolerans</name>
    <dbReference type="NCBI Taxonomy" id="2489213"/>
    <lineage>
        <taxon>Bacteria</taxon>
        <taxon>Thermotogati</taxon>
        <taxon>Deinococcota</taxon>
        <taxon>Deinococci</taxon>
        <taxon>Deinococcales</taxon>
        <taxon>Deinococcaceae</taxon>
        <taxon>Deinococcus</taxon>
    </lineage>
</organism>
<dbReference type="InterPro" id="IPR032601">
    <property type="entry name" value="DUF4900"/>
</dbReference>
<evidence type="ECO:0000256" key="2">
    <source>
        <dbReference type="SAM" id="Phobius"/>
    </source>
</evidence>
<gene>
    <name evidence="3" type="ORF">EHF33_05895</name>
</gene>
<keyword evidence="4" id="KW-1185">Reference proteome</keyword>
<dbReference type="Proteomes" id="UP000276417">
    <property type="component" value="Chromosome 1"/>
</dbReference>
<proteinExistence type="predicted"/>
<sequence length="724" mass="77510">MKGKRREEGATLVVLVLMVMVILAGVIVVSANLAVNSRRNTTDQRALLQAQYRAESGVSQAQAQLDFFNLLTDNLKPANSIYRNNMQDMFVNICNEAGAPSNINTASNLPSFVTLDSTHPIKNLNGLVFCDLTNKPAPAVALSALFKNYFNTTNPTITLSAMGLNGTKLDSYMASVFKQGTLNSDGTLSTPSNSTSNPLSFGIIPIAVTRPGLDVFNFVFMVSDLKSTGNQSNGMRSIRSDATDFSKRQVYTLTIAKPSFAKYALFTNHHYSNLSDSSTLWFTKDTQFSGPVHTNQNFNFSSTPYFGGKITSAGCPAGQIKTDAAGADYCAISQVSGARFYNNSQTNIQNVGSINSTTKNVNGKSLKELSTTGNTSDKPIVGDAKWNSDFVQLPENGQSQIDDSKNITNINGINQTGIYLGSAIKKISYGISNAGSVKYQTINYTKSDSKEVYLRFDENRTVQINTGTVSAPIWTNASKNLSTGEWQAATLPGGSPAKFNGVIYSKGGIKSVYGNTDPAVASFAQMTLASDQDIVLTGNLKYEQSPCDSGTAKTANCSSFDSNGNIIQNVLGIYSSNGDIEIANNNTTTNSNNTTQNTDPDKGSLNAPNDLTVQAVLMASKGAVQVQNYNSGKGGRGSFNLTGGVIENVYGAFFTFNGTTGAQSTGFNRNFVYDPRMDIGFSPPSFPTQKNWDISLKYNLTAGDKDSADASKILLTGNIRQAAP</sequence>
<dbReference type="KEGG" id="dph:EHF33_05895"/>
<feature type="transmembrane region" description="Helical" evidence="2">
    <location>
        <begin position="12"/>
        <end position="35"/>
    </location>
</feature>
<keyword evidence="2" id="KW-0812">Transmembrane</keyword>
<dbReference type="OrthoDB" id="55472at2"/>
<keyword evidence="2" id="KW-0472">Membrane</keyword>
<reference evidence="3 4" key="1">
    <citation type="submission" date="2018-11" db="EMBL/GenBank/DDBJ databases">
        <title>Deinococcus shelandsis sp. nov., isolated from South Shetland Islands soil of Antarctica.</title>
        <authorList>
            <person name="Tian J."/>
        </authorList>
    </citation>
    <scope>NUCLEOTIDE SEQUENCE [LARGE SCALE GENOMIC DNA]</scope>
    <source>
        <strain evidence="3 4">S14-83T</strain>
    </source>
</reference>
<evidence type="ECO:0000256" key="1">
    <source>
        <dbReference type="SAM" id="MobiDB-lite"/>
    </source>
</evidence>
<accession>A0A3G8YAE2</accession>
<evidence type="ECO:0000313" key="3">
    <source>
        <dbReference type="EMBL" id="AZI42339.1"/>
    </source>
</evidence>
<feature type="compositionally biased region" description="Low complexity" evidence="1">
    <location>
        <begin position="584"/>
        <end position="598"/>
    </location>
</feature>
<name>A0A3G8YAE2_9DEIO</name>
<dbReference type="Pfam" id="PF16241">
    <property type="entry name" value="DUF4900"/>
    <property type="match status" value="1"/>
</dbReference>
<keyword evidence="2" id="KW-1133">Transmembrane helix</keyword>
<dbReference type="RefSeq" id="WP_124868746.1">
    <property type="nucleotide sequence ID" value="NZ_CP034183.1"/>
</dbReference>